<accession>A0A344UTQ3</accession>
<dbReference type="SUPFAM" id="SSF52279">
    <property type="entry name" value="Beta-D-glucan exohydrolase, C-terminal domain"/>
    <property type="match status" value="1"/>
</dbReference>
<evidence type="ECO:0000256" key="6">
    <source>
        <dbReference type="RuleBase" id="RU361161"/>
    </source>
</evidence>
<dbReference type="PANTHER" id="PTHR42715:SF10">
    <property type="entry name" value="BETA-GLUCOSIDASE"/>
    <property type="match status" value="1"/>
</dbReference>
<evidence type="ECO:0000256" key="2">
    <source>
        <dbReference type="ARBA" id="ARBA00022801"/>
    </source>
</evidence>
<dbReference type="RefSeq" id="WP_114044628.1">
    <property type="nucleotide sequence ID" value="NZ_CP025198.1"/>
</dbReference>
<dbReference type="Gene3D" id="2.60.40.10">
    <property type="entry name" value="Immunoglobulins"/>
    <property type="match status" value="1"/>
</dbReference>
<dbReference type="GO" id="GO:0005975">
    <property type="term" value="P:carbohydrate metabolic process"/>
    <property type="evidence" value="ECO:0007669"/>
    <property type="project" value="InterPro"/>
</dbReference>
<proteinExistence type="inferred from homology"/>
<dbReference type="InterPro" id="IPR036962">
    <property type="entry name" value="Glyco_hydro_3_N_sf"/>
</dbReference>
<dbReference type="Pfam" id="PF01915">
    <property type="entry name" value="Glyco_hydro_3_C"/>
    <property type="match status" value="1"/>
</dbReference>
<comment type="similarity">
    <text evidence="1 6">Belongs to the glycosyl hydrolase 3 family.</text>
</comment>
<dbReference type="InterPro" id="IPR002772">
    <property type="entry name" value="Glyco_hydro_3_C"/>
</dbReference>
<sequence length="804" mass="84845">MTELSDLPLPLLIRMLSGADDWNTAAADEIGLRSLRLSDGPHGLRVPDRKGGSLPATCFPTAVTLGASWDRELVAEVGGALAVEAGVQGVDVVLGPGLNIKRHPLGGRNFEYLSEDPVVAGELAAAMVRGLQGRGVAACIKHFAVNNQETMRLCVDAVVDERTLHEIYLAGFETVVRTARPAAVMASYNRVNGTAATTNRWLLTEVLRDRWGFEGLVMSDWGAVWDRVGALEAGLDLEMPSSSGAFDRSVASTVHGGRSSLEAVTGAVGRLVRLRDRISPPRVAGLPAAEHDALARRAAAAGTVLAANTGVLPLAPGSRVALIGAFAARPRYQGAGSSQVNPTRVTGLLEALAEKNVEVGYARGYDPGEQRTDAVLVAEAAELAAGADVAVVVVGLPGELESEGFDRTGLQLPAQHDALVRAVLAANRRTVIVVCTGSPVALPWADRAAAVVLAGLGGQAGGGALADVLVGEAEPGGRLAETWPHDLAEVACDPWFPGTGSTVQYREGPAIGYRHTATNGIEPAFCFGHGLSYTRFDWRDAVLTEPWITAGDGFTVDIEVANVGERAGSDVVQVYLSDRTGVVSRPRRWLAGFAKVRLEPGGSRRVQIPVDARELAFWDVGRHDWAVPSGHFDVELGRSAHDIVATLDLAVTEGVDHAPERAWTPLIAEEDEAFAARLGHAIPDPAPATPFTAISTLGQVRHTPLGGALHAAAMRRLAAGVKDPRFRRMMEHTVDELPLRNLPSMSKGLVPVDAVALIVDVLNGAPDEFLRRSFGEVLGLGRGVAEVGRGLWGELSSRIGRLGK</sequence>
<dbReference type="InterPro" id="IPR017853">
    <property type="entry name" value="GH"/>
</dbReference>
<dbReference type="InterPro" id="IPR001764">
    <property type="entry name" value="Glyco_hydro_3_N"/>
</dbReference>
<dbReference type="AlphaFoldDB" id="A0A344UTQ3"/>
<dbReference type="PRINTS" id="PR00133">
    <property type="entry name" value="GLHYDRLASE3"/>
</dbReference>
<dbReference type="KEGG" id="acij:JS278_01484"/>
<keyword evidence="3" id="KW-0119">Carbohydrate metabolism</keyword>
<gene>
    <name evidence="8" type="primary">bglB</name>
    <name evidence="8" type="ORF">JS278_01484</name>
</gene>
<dbReference type="GO" id="GO:0008422">
    <property type="term" value="F:beta-glucosidase activity"/>
    <property type="evidence" value="ECO:0007669"/>
    <property type="project" value="UniProtKB-ARBA"/>
</dbReference>
<dbReference type="SMART" id="SM01217">
    <property type="entry name" value="Fn3_like"/>
    <property type="match status" value="1"/>
</dbReference>
<evidence type="ECO:0000313" key="9">
    <source>
        <dbReference type="Proteomes" id="UP000251995"/>
    </source>
</evidence>
<dbReference type="InterPro" id="IPR036881">
    <property type="entry name" value="Glyco_hydro_3_C_sf"/>
</dbReference>
<evidence type="ECO:0000256" key="4">
    <source>
        <dbReference type="ARBA" id="ARBA00058905"/>
    </source>
</evidence>
<dbReference type="EMBL" id="CP025198">
    <property type="protein sequence ID" value="AXE38651.1"/>
    <property type="molecule type" value="Genomic_DNA"/>
</dbReference>
<dbReference type="Gene3D" id="3.20.20.300">
    <property type="entry name" value="Glycoside hydrolase, family 3, N-terminal domain"/>
    <property type="match status" value="1"/>
</dbReference>
<dbReference type="Pfam" id="PF00933">
    <property type="entry name" value="Glyco_hydro_3"/>
    <property type="match status" value="1"/>
</dbReference>
<dbReference type="Gene3D" id="3.40.50.1700">
    <property type="entry name" value="Glycoside hydrolase family 3 C-terminal domain"/>
    <property type="match status" value="1"/>
</dbReference>
<dbReference type="OrthoDB" id="9803863at2"/>
<dbReference type="FunFam" id="2.60.40.10:FF:000495">
    <property type="entry name" value="Periplasmic beta-glucosidase"/>
    <property type="match status" value="1"/>
</dbReference>
<feature type="domain" description="Fibronectin type III-like" evidence="7">
    <location>
        <begin position="570"/>
        <end position="640"/>
    </location>
</feature>
<evidence type="ECO:0000256" key="3">
    <source>
        <dbReference type="ARBA" id="ARBA00023277"/>
    </source>
</evidence>
<evidence type="ECO:0000256" key="5">
    <source>
        <dbReference type="ARBA" id="ARBA00074219"/>
    </source>
</evidence>
<keyword evidence="2 6" id="KW-0378">Hydrolase</keyword>
<dbReference type="SUPFAM" id="SSF51445">
    <property type="entry name" value="(Trans)glycosidases"/>
    <property type="match status" value="1"/>
</dbReference>
<name>A0A344UTQ3_9ACTN</name>
<evidence type="ECO:0000256" key="1">
    <source>
        <dbReference type="ARBA" id="ARBA00005336"/>
    </source>
</evidence>
<protein>
    <recommendedName>
        <fullName evidence="5">Exo-alpha-(1-&gt;6)-L-arabinopyranosidase</fullName>
    </recommendedName>
</protein>
<dbReference type="InterPro" id="IPR019800">
    <property type="entry name" value="Glyco_hydro_3_AS"/>
</dbReference>
<evidence type="ECO:0000313" key="8">
    <source>
        <dbReference type="EMBL" id="AXE38651.1"/>
    </source>
</evidence>
<dbReference type="Proteomes" id="UP000251995">
    <property type="component" value="Chromosome"/>
</dbReference>
<reference evidence="8 9" key="1">
    <citation type="submission" date="2017-12" db="EMBL/GenBank/DDBJ databases">
        <title>The whole genome sequence of the Acidipropionibacterium virtanenii sp. nov. type strain JS278.</title>
        <authorList>
            <person name="Laine P."/>
            <person name="Deptula P."/>
            <person name="Varmanen P."/>
            <person name="Auvinen P."/>
        </authorList>
    </citation>
    <scope>NUCLEOTIDE SEQUENCE [LARGE SCALE GENOMIC DNA]</scope>
    <source>
        <strain evidence="8 9">JS278</strain>
    </source>
</reference>
<dbReference type="InterPro" id="IPR026891">
    <property type="entry name" value="Fn3-like"/>
</dbReference>
<organism evidence="8 9">
    <name type="scientific">Acidipropionibacterium virtanenii</name>
    <dbReference type="NCBI Taxonomy" id="2057246"/>
    <lineage>
        <taxon>Bacteria</taxon>
        <taxon>Bacillati</taxon>
        <taxon>Actinomycetota</taxon>
        <taxon>Actinomycetes</taxon>
        <taxon>Propionibacteriales</taxon>
        <taxon>Propionibacteriaceae</taxon>
        <taxon>Acidipropionibacterium</taxon>
    </lineage>
</organism>
<dbReference type="PROSITE" id="PS00775">
    <property type="entry name" value="GLYCOSYL_HYDROL_F3"/>
    <property type="match status" value="1"/>
</dbReference>
<dbReference type="InterPro" id="IPR013783">
    <property type="entry name" value="Ig-like_fold"/>
</dbReference>
<evidence type="ECO:0000259" key="7">
    <source>
        <dbReference type="SMART" id="SM01217"/>
    </source>
</evidence>
<keyword evidence="9" id="KW-1185">Reference proteome</keyword>
<dbReference type="PANTHER" id="PTHR42715">
    <property type="entry name" value="BETA-GLUCOSIDASE"/>
    <property type="match status" value="1"/>
</dbReference>
<keyword evidence="6 8" id="KW-0326">Glycosidase</keyword>
<dbReference type="Pfam" id="PF14310">
    <property type="entry name" value="Fn3-like"/>
    <property type="match status" value="1"/>
</dbReference>
<dbReference type="InterPro" id="IPR050288">
    <property type="entry name" value="Cellulose_deg_GH3"/>
</dbReference>
<comment type="function">
    <text evidence="4">Catalyzes the hydrolysis of a non-reducing terminal alpha-L-arabinopyranosidic linkage in ginsenoside Rb2 (alpha-L-arabinopyranosyl-(1-&gt;6)-alpha-D-glucopyranosyl) to release alpha-D-glucopyranosyl (Rd). It is not able to hydrolyze alpha-L-arabinofuranosyl-(1-&gt;6)-alpha-D-glucopyranosyl (Rc).</text>
</comment>